<evidence type="ECO:0000256" key="3">
    <source>
        <dbReference type="ARBA" id="ARBA00012154"/>
    </source>
</evidence>
<dbReference type="UniPathway" id="UPA00053">
    <property type="reaction ID" value="UER00088"/>
</dbReference>
<dbReference type="InterPro" id="IPR027417">
    <property type="entry name" value="P-loop_NTPase"/>
</dbReference>
<dbReference type="CDD" id="cd00464">
    <property type="entry name" value="SK"/>
    <property type="match status" value="1"/>
</dbReference>
<comment type="caution">
    <text evidence="11">Lacks conserved residue(s) required for the propagation of feature annotation.</text>
</comment>
<keyword evidence="5 11" id="KW-0808">Transferase</keyword>
<dbReference type="GO" id="GO:0009073">
    <property type="term" value="P:aromatic amino acid family biosynthetic process"/>
    <property type="evidence" value="ECO:0007669"/>
    <property type="project" value="UniProtKB-KW"/>
</dbReference>
<keyword evidence="6 11" id="KW-0547">Nucleotide-binding</keyword>
<dbReference type="GO" id="GO:0005829">
    <property type="term" value="C:cytosol"/>
    <property type="evidence" value="ECO:0007669"/>
    <property type="project" value="TreeGrafter"/>
</dbReference>
<dbReference type="EC" id="2.7.1.71" evidence="3 11"/>
<feature type="binding site" evidence="11">
    <location>
        <position position="59"/>
    </location>
    <ligand>
        <name>substrate</name>
    </ligand>
</feature>
<comment type="pathway">
    <text evidence="1 11">Metabolic intermediate biosynthesis; chorismate biosynthesis; chorismate from D-erythrose 4-phosphate and phosphoenolpyruvate: step 5/7.</text>
</comment>
<dbReference type="InterPro" id="IPR000623">
    <property type="entry name" value="Shikimate_kinase/TSH1"/>
</dbReference>
<evidence type="ECO:0000256" key="8">
    <source>
        <dbReference type="ARBA" id="ARBA00022840"/>
    </source>
</evidence>
<dbReference type="GO" id="GO:0000287">
    <property type="term" value="F:magnesium ion binding"/>
    <property type="evidence" value="ECO:0007669"/>
    <property type="project" value="UniProtKB-UniRule"/>
</dbReference>
<keyword evidence="11" id="KW-0479">Metal-binding</keyword>
<dbReference type="AlphaFoldDB" id="A0A7X0FRK1"/>
<feature type="binding site" evidence="11">
    <location>
        <begin position="14"/>
        <end position="19"/>
    </location>
    <ligand>
        <name>ATP</name>
        <dbReference type="ChEBI" id="CHEBI:30616"/>
    </ligand>
</feature>
<feature type="binding site" evidence="11">
    <location>
        <position position="136"/>
    </location>
    <ligand>
        <name>substrate</name>
    </ligand>
</feature>
<evidence type="ECO:0000256" key="11">
    <source>
        <dbReference type="HAMAP-Rule" id="MF_00109"/>
    </source>
</evidence>
<accession>A0A7X0FRK1</accession>
<evidence type="ECO:0000256" key="2">
    <source>
        <dbReference type="ARBA" id="ARBA00006997"/>
    </source>
</evidence>
<comment type="caution">
    <text evidence="12">The sequence shown here is derived from an EMBL/GenBank/DDBJ whole genome shotgun (WGS) entry which is preliminary data.</text>
</comment>
<feature type="binding site" evidence="11">
    <location>
        <position position="80"/>
    </location>
    <ligand>
        <name>substrate</name>
    </ligand>
</feature>
<dbReference type="HAMAP" id="MF_00109">
    <property type="entry name" value="Shikimate_kinase"/>
    <property type="match status" value="1"/>
</dbReference>
<dbReference type="Pfam" id="PF01202">
    <property type="entry name" value="SKI"/>
    <property type="match status" value="1"/>
</dbReference>
<dbReference type="PROSITE" id="PS01128">
    <property type="entry name" value="SHIKIMATE_KINASE"/>
    <property type="match status" value="1"/>
</dbReference>
<dbReference type="Gene3D" id="3.40.50.300">
    <property type="entry name" value="P-loop containing nucleotide triphosphate hydrolases"/>
    <property type="match status" value="1"/>
</dbReference>
<evidence type="ECO:0000256" key="6">
    <source>
        <dbReference type="ARBA" id="ARBA00022741"/>
    </source>
</evidence>
<dbReference type="EMBL" id="JACHML010000001">
    <property type="protein sequence ID" value="MBB6391885.1"/>
    <property type="molecule type" value="Genomic_DNA"/>
</dbReference>
<dbReference type="GO" id="GO:0009423">
    <property type="term" value="P:chorismate biosynthetic process"/>
    <property type="evidence" value="ECO:0007669"/>
    <property type="project" value="UniProtKB-UniRule"/>
</dbReference>
<dbReference type="PANTHER" id="PTHR21087:SF16">
    <property type="entry name" value="SHIKIMATE KINASE 1, CHLOROPLASTIC"/>
    <property type="match status" value="1"/>
</dbReference>
<evidence type="ECO:0000313" key="12">
    <source>
        <dbReference type="EMBL" id="MBB6391885.1"/>
    </source>
</evidence>
<keyword evidence="11" id="KW-0963">Cytoplasm</keyword>
<evidence type="ECO:0000256" key="5">
    <source>
        <dbReference type="ARBA" id="ARBA00022679"/>
    </source>
</evidence>
<dbReference type="InterPro" id="IPR023000">
    <property type="entry name" value="Shikimate_kinase_CS"/>
</dbReference>
<dbReference type="PANTHER" id="PTHR21087">
    <property type="entry name" value="SHIKIMATE KINASE"/>
    <property type="match status" value="1"/>
</dbReference>
<comment type="catalytic activity">
    <reaction evidence="10 11">
        <text>shikimate + ATP = 3-phosphoshikimate + ADP + H(+)</text>
        <dbReference type="Rhea" id="RHEA:13121"/>
        <dbReference type="ChEBI" id="CHEBI:15378"/>
        <dbReference type="ChEBI" id="CHEBI:30616"/>
        <dbReference type="ChEBI" id="CHEBI:36208"/>
        <dbReference type="ChEBI" id="CHEBI:145989"/>
        <dbReference type="ChEBI" id="CHEBI:456216"/>
        <dbReference type="EC" id="2.7.1.71"/>
    </reaction>
</comment>
<keyword evidence="9 11" id="KW-0057">Aromatic amino acid biosynthesis</keyword>
<organism evidence="12 13">
    <name type="scientific">Microbacterium thalassium</name>
    <dbReference type="NCBI Taxonomy" id="362649"/>
    <lineage>
        <taxon>Bacteria</taxon>
        <taxon>Bacillati</taxon>
        <taxon>Actinomycetota</taxon>
        <taxon>Actinomycetes</taxon>
        <taxon>Micrococcales</taxon>
        <taxon>Microbacteriaceae</taxon>
        <taxon>Microbacterium</taxon>
    </lineage>
</organism>
<feature type="binding site" evidence="11">
    <location>
        <position position="18"/>
    </location>
    <ligand>
        <name>Mg(2+)</name>
        <dbReference type="ChEBI" id="CHEBI:18420"/>
    </ligand>
</feature>
<dbReference type="GO" id="GO:0005524">
    <property type="term" value="F:ATP binding"/>
    <property type="evidence" value="ECO:0007669"/>
    <property type="project" value="UniProtKB-UniRule"/>
</dbReference>
<dbReference type="GO" id="GO:0004765">
    <property type="term" value="F:shikimate kinase activity"/>
    <property type="evidence" value="ECO:0007669"/>
    <property type="project" value="UniProtKB-UniRule"/>
</dbReference>
<sequence>MSDENALVLIGPMGAGKTSVGRRVAKALGVGFTDSDSVVVREHGPIEDIFRAQGEAEFRRIEREAVQRALASGGVVSLGGGAVLDPDTRSDLSRHRVVLLTIQPRIVASRVRGSARPLLADGEDPMERWNQIYAQRRPIYEELADVVFDTSSGPLQHVVEDIVAWARRTEEAG</sequence>
<dbReference type="GO" id="GO:0008652">
    <property type="term" value="P:amino acid biosynthetic process"/>
    <property type="evidence" value="ECO:0007669"/>
    <property type="project" value="UniProtKB-KW"/>
</dbReference>
<evidence type="ECO:0000256" key="4">
    <source>
        <dbReference type="ARBA" id="ARBA00022605"/>
    </source>
</evidence>
<feature type="binding site" evidence="11">
    <location>
        <position position="36"/>
    </location>
    <ligand>
        <name>substrate</name>
    </ligand>
</feature>
<evidence type="ECO:0000256" key="9">
    <source>
        <dbReference type="ARBA" id="ARBA00023141"/>
    </source>
</evidence>
<keyword evidence="11" id="KW-0460">Magnesium</keyword>
<evidence type="ECO:0000256" key="1">
    <source>
        <dbReference type="ARBA" id="ARBA00004842"/>
    </source>
</evidence>
<comment type="function">
    <text evidence="11">Catalyzes the specific phosphorylation of the 3-hydroxyl group of shikimic acid using ATP as a cosubstrate.</text>
</comment>
<keyword evidence="8 11" id="KW-0067">ATP-binding</keyword>
<comment type="cofactor">
    <cofactor evidence="11">
        <name>Mg(2+)</name>
        <dbReference type="ChEBI" id="CHEBI:18420"/>
    </cofactor>
    <text evidence="11">Binds 1 Mg(2+) ion per subunit.</text>
</comment>
<proteinExistence type="inferred from homology"/>
<dbReference type="RefSeq" id="WP_184751008.1">
    <property type="nucleotide sequence ID" value="NZ_BAAAJR010000005.1"/>
</dbReference>
<comment type="subunit">
    <text evidence="11">Monomer.</text>
</comment>
<name>A0A7X0FRK1_9MICO</name>
<comment type="subcellular location">
    <subcellularLocation>
        <location evidence="11">Cytoplasm</location>
    </subcellularLocation>
</comment>
<dbReference type="SUPFAM" id="SSF52540">
    <property type="entry name" value="P-loop containing nucleoside triphosphate hydrolases"/>
    <property type="match status" value="1"/>
</dbReference>
<dbReference type="Proteomes" id="UP000537775">
    <property type="component" value="Unassembled WGS sequence"/>
</dbReference>
<comment type="similarity">
    <text evidence="2 11">Belongs to the shikimate kinase family.</text>
</comment>
<evidence type="ECO:0000256" key="7">
    <source>
        <dbReference type="ARBA" id="ARBA00022777"/>
    </source>
</evidence>
<feature type="binding site" evidence="11">
    <location>
        <position position="116"/>
    </location>
    <ligand>
        <name>ATP</name>
        <dbReference type="ChEBI" id="CHEBI:30616"/>
    </ligand>
</feature>
<evidence type="ECO:0000256" key="10">
    <source>
        <dbReference type="ARBA" id="ARBA00048567"/>
    </source>
</evidence>
<dbReference type="PRINTS" id="PR01100">
    <property type="entry name" value="SHIKIMTKNASE"/>
</dbReference>
<gene>
    <name evidence="11" type="primary">aroK</name>
    <name evidence="12" type="ORF">HD594_002198</name>
</gene>
<dbReference type="InterPro" id="IPR031322">
    <property type="entry name" value="Shikimate/glucono_kinase"/>
</dbReference>
<reference evidence="12 13" key="1">
    <citation type="submission" date="2020-08" db="EMBL/GenBank/DDBJ databases">
        <title>Sequencing the genomes of 1000 actinobacteria strains.</title>
        <authorList>
            <person name="Klenk H.-P."/>
        </authorList>
    </citation>
    <scope>NUCLEOTIDE SEQUENCE [LARGE SCALE GENOMIC DNA]</scope>
    <source>
        <strain evidence="12 13">DSM 12511</strain>
    </source>
</reference>
<protein>
    <recommendedName>
        <fullName evidence="3 11">Shikimate kinase</fullName>
        <shortName evidence="11">SK</shortName>
        <ecNumber evidence="3 11">2.7.1.71</ecNumber>
    </recommendedName>
</protein>
<keyword evidence="7 11" id="KW-0418">Kinase</keyword>
<keyword evidence="4 11" id="KW-0028">Amino-acid biosynthesis</keyword>
<evidence type="ECO:0000313" key="13">
    <source>
        <dbReference type="Proteomes" id="UP000537775"/>
    </source>
</evidence>
<keyword evidence="13" id="KW-1185">Reference proteome</keyword>